<dbReference type="Gene3D" id="3.90.1720.10">
    <property type="entry name" value="endopeptidase domain like (from Nostoc punctiforme)"/>
    <property type="match status" value="1"/>
</dbReference>
<evidence type="ECO:0000256" key="3">
    <source>
        <dbReference type="ARBA" id="ARBA00022801"/>
    </source>
</evidence>
<evidence type="ECO:0000256" key="4">
    <source>
        <dbReference type="ARBA" id="ARBA00022807"/>
    </source>
</evidence>
<dbReference type="InterPro" id="IPR027017">
    <property type="entry name" value="P60_peptidase_YkfC"/>
</dbReference>
<keyword evidence="4" id="KW-0788">Thiol protease</keyword>
<keyword evidence="2" id="KW-0645">Protease</keyword>
<sequence length="479" mass="56054">MKKILIILLIPILVIILYLVAPKGKDNTIILEDMLEQSDDILKEAEKVELEENTPLTLIPNEKDEDYYIDLYQSLHNYYRLIPKIDENVINPLFWIKKAENPYDLLMDLDQINEFNKKNYEYCENLFDITSYSEVIDGQKLKSLINDISSVPKNTRYNNDKKYTYSDYQLLLGNLNIDKIKDINPVKYGVTVRRTQMRTFPTKQVSYSKPNNFDFDLFVETAIYPCEPLVVLHESTDKEWYFVHMYNYYGWVAKKDIAIGDKEKILQYINSNDFLMVIGRQYELNLDNETITFDMGSKIPFKSQENGQYKIIIPKRDSNGNLYLEEVLINQSDKLYLGYLPYNVANIIIQSFEFHGEPYGWGGMNNTRDCSALVMDIYRTFGIKLPRNASQQGRNSYGLFITPDNLAPGMPIYMPSHTMIYLGEYQGEHYAIHNFSGFYRNGKYQRIMATLVTPLSIKNSQGKTYYQLLYNGRLFILTE</sequence>
<dbReference type="RefSeq" id="WP_072907978.1">
    <property type="nucleotide sequence ID" value="NZ_FRAI01000020.1"/>
</dbReference>
<keyword evidence="3" id="KW-0378">Hydrolase</keyword>
<dbReference type="PROSITE" id="PS51935">
    <property type="entry name" value="NLPC_P60"/>
    <property type="match status" value="1"/>
</dbReference>
<comment type="similarity">
    <text evidence="1">Belongs to the peptidase C40 family.</text>
</comment>
<protein>
    <submittedName>
        <fullName evidence="6">NlpC/P60 family protein</fullName>
    </submittedName>
</protein>
<organism evidence="6 7">
    <name type="scientific">Anaerobranca californiensis DSM 14826</name>
    <dbReference type="NCBI Taxonomy" id="1120989"/>
    <lineage>
        <taxon>Bacteria</taxon>
        <taxon>Bacillati</taxon>
        <taxon>Bacillota</taxon>
        <taxon>Clostridia</taxon>
        <taxon>Eubacteriales</taxon>
        <taxon>Proteinivoracaceae</taxon>
        <taxon>Anaerobranca</taxon>
    </lineage>
</organism>
<evidence type="ECO:0000313" key="6">
    <source>
        <dbReference type="EMBL" id="SHK18655.1"/>
    </source>
</evidence>
<evidence type="ECO:0000256" key="1">
    <source>
        <dbReference type="ARBA" id="ARBA00007074"/>
    </source>
</evidence>
<dbReference type="OrthoDB" id="9808890at2"/>
<keyword evidence="7" id="KW-1185">Reference proteome</keyword>
<dbReference type="Pfam" id="PF00877">
    <property type="entry name" value="NLPC_P60"/>
    <property type="match status" value="1"/>
</dbReference>
<dbReference type="InterPro" id="IPR039439">
    <property type="entry name" value="SH3b1_dom"/>
</dbReference>
<dbReference type="AlphaFoldDB" id="A0A1M6QER1"/>
<dbReference type="SUPFAM" id="SSF54001">
    <property type="entry name" value="Cysteine proteinases"/>
    <property type="match status" value="1"/>
</dbReference>
<dbReference type="Pfam" id="PF12913">
    <property type="entry name" value="SH3_6"/>
    <property type="match status" value="1"/>
</dbReference>
<dbReference type="GO" id="GO:0006508">
    <property type="term" value="P:proteolysis"/>
    <property type="evidence" value="ECO:0007669"/>
    <property type="project" value="UniProtKB-KW"/>
</dbReference>
<dbReference type="Proteomes" id="UP000243547">
    <property type="component" value="Unassembled WGS sequence"/>
</dbReference>
<dbReference type="InterPro" id="IPR000064">
    <property type="entry name" value="NLP_P60_dom"/>
</dbReference>
<accession>A0A1M6QER1</accession>
<dbReference type="InterPro" id="IPR038765">
    <property type="entry name" value="Papain-like_cys_pep_sf"/>
</dbReference>
<dbReference type="STRING" id="1120989.SAMN02745227_01730"/>
<evidence type="ECO:0000259" key="5">
    <source>
        <dbReference type="PROSITE" id="PS51935"/>
    </source>
</evidence>
<evidence type="ECO:0000256" key="2">
    <source>
        <dbReference type="ARBA" id="ARBA00022670"/>
    </source>
</evidence>
<dbReference type="GO" id="GO:0008234">
    <property type="term" value="F:cysteine-type peptidase activity"/>
    <property type="evidence" value="ECO:0007669"/>
    <property type="project" value="UniProtKB-KW"/>
</dbReference>
<feature type="domain" description="NlpC/P60" evidence="5">
    <location>
        <begin position="341"/>
        <end position="477"/>
    </location>
</feature>
<evidence type="ECO:0000313" key="7">
    <source>
        <dbReference type="Proteomes" id="UP000243547"/>
    </source>
</evidence>
<dbReference type="PIRSF" id="PIRSF019015">
    <property type="entry name" value="P60_peptidase_YkfC"/>
    <property type="match status" value="1"/>
</dbReference>
<reference evidence="7" key="1">
    <citation type="submission" date="2016-11" db="EMBL/GenBank/DDBJ databases">
        <authorList>
            <person name="Varghese N."/>
            <person name="Submissions S."/>
        </authorList>
    </citation>
    <scope>NUCLEOTIDE SEQUENCE [LARGE SCALE GENOMIC DNA]</scope>
    <source>
        <strain evidence="7">DSM 14826</strain>
    </source>
</reference>
<proteinExistence type="inferred from homology"/>
<dbReference type="EMBL" id="FRAI01000020">
    <property type="protein sequence ID" value="SHK18655.1"/>
    <property type="molecule type" value="Genomic_DNA"/>
</dbReference>
<name>A0A1M6QER1_9FIRM</name>
<gene>
    <name evidence="6" type="ORF">SAMN02745227_01730</name>
</gene>